<evidence type="ECO:0000313" key="2">
    <source>
        <dbReference type="Proteomes" id="UP000523079"/>
    </source>
</evidence>
<dbReference type="GO" id="GO:0018784">
    <property type="term" value="F:(S)-2-haloacid dehalogenase activity"/>
    <property type="evidence" value="ECO:0007669"/>
    <property type="project" value="UniProtKB-EC"/>
</dbReference>
<sequence>MTAPASDPVPGGEPDAPVEAVIFDLGGVVLRWDPRLAYARVLPEDEIDGFLAEIDFPAWNRLHDAGRPWADGEQELLERFPHREEAVLAYRQHFDHAIPGMVPGTAAVVAELQRRGTTLVALTNWAADTFAATRPRFDVLDRFAGIVVSGTEKLAKPDPAIFRLLLDRYGLDPVTTVFVDDSAANCAAARRLGLRTVTFTDAAALRCELAALGLVGAPPALDVDVHHLVERAVWEEARVIGRYPWSTRGLDYEQAGFVHTAFADQVEGVRARSFADIDPDDLLRVTLPAGTAPILVEPAPASLTTGPDADPTAARGFPHLFAPLDPAGVSVVAPLG</sequence>
<dbReference type="AlphaFoldDB" id="A0A7W3P6N8"/>
<protein>
    <submittedName>
        <fullName evidence="1">2-haloacid dehalogenase</fullName>
        <ecNumber evidence="1">3.8.1.2</ecNumber>
    </submittedName>
</protein>
<dbReference type="Gene3D" id="3.40.50.1000">
    <property type="entry name" value="HAD superfamily/HAD-like"/>
    <property type="match status" value="1"/>
</dbReference>
<dbReference type="CDD" id="cd02603">
    <property type="entry name" value="HAD_sEH-N_like"/>
    <property type="match status" value="1"/>
</dbReference>
<dbReference type="EMBL" id="JACGWT010000004">
    <property type="protein sequence ID" value="MBA8795163.1"/>
    <property type="molecule type" value="Genomic_DNA"/>
</dbReference>
<dbReference type="Pfam" id="PF06108">
    <property type="entry name" value="DUF952"/>
    <property type="match status" value="1"/>
</dbReference>
<keyword evidence="1" id="KW-0378">Hydrolase</keyword>
<gene>
    <name evidence="1" type="ORF">FHX74_002791</name>
</gene>
<dbReference type="PANTHER" id="PTHR43611:SF3">
    <property type="entry name" value="FLAVIN MONONUCLEOTIDE HYDROLASE 1, CHLOROPLATIC"/>
    <property type="match status" value="1"/>
</dbReference>
<dbReference type="InterPro" id="IPR009297">
    <property type="entry name" value="DUF952"/>
</dbReference>
<dbReference type="InterPro" id="IPR036412">
    <property type="entry name" value="HAD-like_sf"/>
</dbReference>
<dbReference type="EC" id="3.8.1.2" evidence="1"/>
<dbReference type="Gene3D" id="3.20.170.20">
    <property type="entry name" value="Protein of unknown function DUF952"/>
    <property type="match status" value="1"/>
</dbReference>
<dbReference type="PRINTS" id="PR00413">
    <property type="entry name" value="HADHALOGNASE"/>
</dbReference>
<dbReference type="SUPFAM" id="SSF56784">
    <property type="entry name" value="HAD-like"/>
    <property type="match status" value="1"/>
</dbReference>
<keyword evidence="2" id="KW-1185">Reference proteome</keyword>
<dbReference type="SFLD" id="SFLDG01129">
    <property type="entry name" value="C1.5:_HAD__Beta-PGM__Phosphata"/>
    <property type="match status" value="1"/>
</dbReference>
<dbReference type="Pfam" id="PF00702">
    <property type="entry name" value="Hydrolase"/>
    <property type="match status" value="1"/>
</dbReference>
<dbReference type="RefSeq" id="WP_182560755.1">
    <property type="nucleotide sequence ID" value="NZ_JACGWT010000004.1"/>
</dbReference>
<dbReference type="SUPFAM" id="SSF56399">
    <property type="entry name" value="ADP-ribosylation"/>
    <property type="match status" value="1"/>
</dbReference>
<dbReference type="PANTHER" id="PTHR43611">
    <property type="entry name" value="ALPHA-D-GLUCOSE 1-PHOSPHATE PHOSPHATASE"/>
    <property type="match status" value="1"/>
</dbReference>
<dbReference type="NCBIfam" id="TIGR01509">
    <property type="entry name" value="HAD-SF-IA-v3"/>
    <property type="match status" value="1"/>
</dbReference>
<organism evidence="1 2">
    <name type="scientific">Microlunatus kandeliicorticis</name>
    <dbReference type="NCBI Taxonomy" id="1759536"/>
    <lineage>
        <taxon>Bacteria</taxon>
        <taxon>Bacillati</taxon>
        <taxon>Actinomycetota</taxon>
        <taxon>Actinomycetes</taxon>
        <taxon>Propionibacteriales</taxon>
        <taxon>Propionibacteriaceae</taxon>
        <taxon>Microlunatus</taxon>
    </lineage>
</organism>
<dbReference type="InterPro" id="IPR006439">
    <property type="entry name" value="HAD-SF_hydro_IA"/>
</dbReference>
<dbReference type="Proteomes" id="UP000523079">
    <property type="component" value="Unassembled WGS sequence"/>
</dbReference>
<proteinExistence type="predicted"/>
<dbReference type="InterPro" id="IPR023214">
    <property type="entry name" value="HAD_sf"/>
</dbReference>
<comment type="caution">
    <text evidence="1">The sequence shown here is derived from an EMBL/GenBank/DDBJ whole genome shotgun (WGS) entry which is preliminary data.</text>
</comment>
<dbReference type="SFLD" id="SFLDS00003">
    <property type="entry name" value="Haloacid_Dehalogenase"/>
    <property type="match status" value="1"/>
</dbReference>
<accession>A0A7W3P6N8</accession>
<reference evidence="1 2" key="1">
    <citation type="submission" date="2020-07" db="EMBL/GenBank/DDBJ databases">
        <title>Sequencing the genomes of 1000 actinobacteria strains.</title>
        <authorList>
            <person name="Klenk H.-P."/>
        </authorList>
    </citation>
    <scope>NUCLEOTIDE SEQUENCE [LARGE SCALE GENOMIC DNA]</scope>
    <source>
        <strain evidence="1 2">DSM 100723</strain>
    </source>
</reference>
<evidence type="ECO:0000313" key="1">
    <source>
        <dbReference type="EMBL" id="MBA8795163.1"/>
    </source>
</evidence>
<name>A0A7W3P6N8_9ACTN</name>